<sequence>MWLDRISTDPDGMELKPLRLNFAQVCLWCGRRWCGAPECVAAHAASTWVVCPACDGFEMIDCLCNGGLVEAGPGLVAAQRGRVLPVTAAPAEVATVSGPGPETA</sequence>
<dbReference type="AlphaFoldDB" id="A0A4Q7ZJN3"/>
<dbReference type="OrthoDB" id="5186305at2"/>
<dbReference type="EMBL" id="SHKY01000001">
    <property type="protein sequence ID" value="RZU50714.1"/>
    <property type="molecule type" value="Genomic_DNA"/>
</dbReference>
<keyword evidence="2" id="KW-1185">Reference proteome</keyword>
<evidence type="ECO:0000313" key="1">
    <source>
        <dbReference type="EMBL" id="RZU50714.1"/>
    </source>
</evidence>
<reference evidence="1 2" key="1">
    <citation type="submission" date="2019-02" db="EMBL/GenBank/DDBJ databases">
        <title>Sequencing the genomes of 1000 actinobacteria strains.</title>
        <authorList>
            <person name="Klenk H.-P."/>
        </authorList>
    </citation>
    <scope>NUCLEOTIDE SEQUENCE [LARGE SCALE GENOMIC DNA]</scope>
    <source>
        <strain evidence="1 2">DSM 45162</strain>
    </source>
</reference>
<accession>A0A4Q7ZJN3</accession>
<dbReference type="RefSeq" id="WP_130509596.1">
    <property type="nucleotide sequence ID" value="NZ_SHKY01000001.1"/>
</dbReference>
<evidence type="ECO:0000313" key="2">
    <source>
        <dbReference type="Proteomes" id="UP000292564"/>
    </source>
</evidence>
<proteinExistence type="predicted"/>
<comment type="caution">
    <text evidence="1">The sequence shown here is derived from an EMBL/GenBank/DDBJ whole genome shotgun (WGS) entry which is preliminary data.</text>
</comment>
<organism evidence="1 2">
    <name type="scientific">Krasilnikovia cinnamomea</name>
    <dbReference type="NCBI Taxonomy" id="349313"/>
    <lineage>
        <taxon>Bacteria</taxon>
        <taxon>Bacillati</taxon>
        <taxon>Actinomycetota</taxon>
        <taxon>Actinomycetes</taxon>
        <taxon>Micromonosporales</taxon>
        <taxon>Micromonosporaceae</taxon>
        <taxon>Krasilnikovia</taxon>
    </lineage>
</organism>
<protein>
    <submittedName>
        <fullName evidence="1">Uncharacterized protein</fullName>
    </submittedName>
</protein>
<gene>
    <name evidence="1" type="ORF">EV385_2494</name>
</gene>
<name>A0A4Q7ZJN3_9ACTN</name>
<dbReference type="Proteomes" id="UP000292564">
    <property type="component" value="Unassembled WGS sequence"/>
</dbReference>